<feature type="domain" description="Glycoside hydrolase family 65 N-terminal" evidence="4">
    <location>
        <begin position="18"/>
        <end position="259"/>
    </location>
</feature>
<dbReference type="Gene3D" id="2.70.98.40">
    <property type="entry name" value="Glycoside hydrolase, family 65, N-terminal domain"/>
    <property type="match status" value="1"/>
</dbReference>
<dbReference type="InterPro" id="IPR005195">
    <property type="entry name" value="Glyco_hydro_65_M"/>
</dbReference>
<dbReference type="SUPFAM" id="SSF48208">
    <property type="entry name" value="Six-hairpin glycosidases"/>
    <property type="match status" value="1"/>
</dbReference>
<dbReference type="Gene3D" id="2.60.420.10">
    <property type="entry name" value="Maltose phosphorylase, domain 3"/>
    <property type="match status" value="1"/>
</dbReference>
<dbReference type="PIRSF" id="PIRSF036289">
    <property type="entry name" value="Glycosyl_hydrolase_malt_phosph"/>
    <property type="match status" value="1"/>
</dbReference>
<dbReference type="PANTHER" id="PTHR11051">
    <property type="entry name" value="GLYCOSYL HYDROLASE-RELATED"/>
    <property type="match status" value="1"/>
</dbReference>
<dbReference type="RefSeq" id="WP_206902204.1">
    <property type="nucleotide sequence ID" value="NZ_JAFLVT010000001.1"/>
</dbReference>
<dbReference type="InterPro" id="IPR005194">
    <property type="entry name" value="Glyco_hydro_65_C"/>
</dbReference>
<dbReference type="Proteomes" id="UP000664256">
    <property type="component" value="Unassembled WGS sequence"/>
</dbReference>
<gene>
    <name evidence="5" type="ORF">JZO76_00425</name>
</gene>
<keyword evidence="6" id="KW-1185">Reference proteome</keyword>
<evidence type="ECO:0000259" key="2">
    <source>
        <dbReference type="Pfam" id="PF03632"/>
    </source>
</evidence>
<sequence>MAKVADLYYQLDPWKIAEKGFDKNRSEVSEAIFALGNEYMGVRGYFEEGFSGATLLGSYFNGIYENSPEENRVQYKGIVKRSHFMVNAVDWLKTEIIIDGQRLDLNRVAVRDYYRELDLRSGILTRSFQITTGTDKEVFFKFERFLDMEQAQWGYQKISVCTKAENVELELTLGADFNSEHVSQGQNFWREIKKDTVGETTGILGETLTTKQKVFSGFYLKNNQSLSSEVVTRDKFIGRKFNVKLSRDNCFEVEKHVNNIVSKTPIATEKLWQKGIRDSQRQQQISYEQTKINQKVYWKKVWEKYDITINGDELNQQGIRFCIFQLQQTYHGQNKTNNIGAKGLTGESYGGLAFWDTETCCLPFYLLNNLDAAKNLLEFRYETLSQARLRATELDCKGACYPIATLNGHEASDLWQHASLQFQPSTGVAYGIFHYMNLSDDTEFLYGHGIEMLIEICRFLASRGDFSPTGEFGFFGVMGPDEFQMMVNHNGYTNYMAKKTFEYTLQTLSEIARVKPERKIELISELQLTQEEQELWKLCADKTLMLIREDGVIEQHDGFFKLPHLDIQEIPIEDFPLYHHWSYDRIYRNDMIKQPDVLMFQFLYNQDFSFESKKVNYEFYEPKTIHESSLSPSIHSILAAELGKNEAAYEFFGFATRMDLDNYNRNTREGLHTTSIAAAWMNIVYGFGGVRTDGPILQLNPTIPENWHDYEFKFTYKNALIAVKVSQKFVSLTKITGPDITISLYDKAVTLNDEVYEIKRNY</sequence>
<dbReference type="InterPro" id="IPR037018">
    <property type="entry name" value="GH65_N"/>
</dbReference>
<evidence type="ECO:0000313" key="5">
    <source>
        <dbReference type="EMBL" id="MBO0447994.1"/>
    </source>
</evidence>
<accession>A0ABS3H3K6</accession>
<dbReference type="EMBL" id="JAFLVT010000001">
    <property type="protein sequence ID" value="MBO0447994.1"/>
    <property type="molecule type" value="Genomic_DNA"/>
</dbReference>
<keyword evidence="5" id="KW-0378">Hydrolase</keyword>
<proteinExistence type="inferred from homology"/>
<dbReference type="InterPro" id="IPR005196">
    <property type="entry name" value="Glyco_hydro_65_N"/>
</dbReference>
<dbReference type="Pfam" id="PF03636">
    <property type="entry name" value="Glyco_hydro_65N"/>
    <property type="match status" value="1"/>
</dbReference>
<evidence type="ECO:0000256" key="1">
    <source>
        <dbReference type="ARBA" id="ARBA00006768"/>
    </source>
</evidence>
<evidence type="ECO:0000259" key="3">
    <source>
        <dbReference type="Pfam" id="PF03633"/>
    </source>
</evidence>
<feature type="domain" description="Glycoside hydrolase family 65 C-terminal" evidence="3">
    <location>
        <begin position="691"/>
        <end position="751"/>
    </location>
</feature>
<dbReference type="Pfam" id="PF03633">
    <property type="entry name" value="Glyco_hydro_65C"/>
    <property type="match status" value="1"/>
</dbReference>
<comment type="caution">
    <text evidence="5">The sequence shown here is derived from an EMBL/GenBank/DDBJ whole genome shotgun (WGS) entry which is preliminary data.</text>
</comment>
<dbReference type="PANTHER" id="PTHR11051:SF14">
    <property type="entry name" value="MALTOSE PHOSPHORYLASE"/>
    <property type="match status" value="1"/>
</dbReference>
<reference evidence="5 6" key="1">
    <citation type="submission" date="2021-03" db="EMBL/GenBank/DDBJ databases">
        <title>Enterococcal diversity collection.</title>
        <authorList>
            <person name="Gilmore M.S."/>
            <person name="Schwartzman J."/>
            <person name="Van Tyne D."/>
            <person name="Martin M."/>
            <person name="Earl A.M."/>
            <person name="Manson A.L."/>
            <person name="Straub T."/>
            <person name="Salamzade R."/>
            <person name="Saavedra J."/>
            <person name="Lebreton F."/>
            <person name="Prichula J."/>
            <person name="Schaufler K."/>
            <person name="Gaca A."/>
            <person name="Sgardioli B."/>
            <person name="Wagenaar J."/>
            <person name="Strong T."/>
        </authorList>
    </citation>
    <scope>NUCLEOTIDE SEQUENCE [LARGE SCALE GENOMIC DNA]</scope>
    <source>
        <strain evidence="5 6">MJM12</strain>
    </source>
</reference>
<organism evidence="5 6">
    <name type="scientific">Candidatus Enterococcus myersii</name>
    <dbReference type="NCBI Taxonomy" id="2815322"/>
    <lineage>
        <taxon>Bacteria</taxon>
        <taxon>Bacillati</taxon>
        <taxon>Bacillota</taxon>
        <taxon>Bacilli</taxon>
        <taxon>Lactobacillales</taxon>
        <taxon>Enterococcaceae</taxon>
        <taxon>Enterococcus</taxon>
    </lineage>
</organism>
<feature type="domain" description="Glycoside hydrolase family 65 central catalytic" evidence="2">
    <location>
        <begin position="320"/>
        <end position="681"/>
    </location>
</feature>
<dbReference type="SUPFAM" id="SSF74650">
    <property type="entry name" value="Galactose mutarotase-like"/>
    <property type="match status" value="1"/>
</dbReference>
<dbReference type="GO" id="GO:0016787">
    <property type="term" value="F:hydrolase activity"/>
    <property type="evidence" value="ECO:0007669"/>
    <property type="project" value="UniProtKB-KW"/>
</dbReference>
<dbReference type="Pfam" id="PF03632">
    <property type="entry name" value="Glyco_hydro_65m"/>
    <property type="match status" value="1"/>
</dbReference>
<evidence type="ECO:0000313" key="6">
    <source>
        <dbReference type="Proteomes" id="UP000664256"/>
    </source>
</evidence>
<dbReference type="Gene3D" id="1.50.10.10">
    <property type="match status" value="1"/>
</dbReference>
<protein>
    <submittedName>
        <fullName evidence="5">Family 65 glycosyl hydrolase</fullName>
    </submittedName>
</protein>
<dbReference type="InterPro" id="IPR017045">
    <property type="entry name" value="Malt_Pase/Glycosyl_Hdrlase"/>
</dbReference>
<dbReference type="InterPro" id="IPR012341">
    <property type="entry name" value="6hp_glycosidase-like_sf"/>
</dbReference>
<name>A0ABS3H3K6_9ENTE</name>
<dbReference type="InterPro" id="IPR008928">
    <property type="entry name" value="6-hairpin_glycosidase_sf"/>
</dbReference>
<evidence type="ECO:0000259" key="4">
    <source>
        <dbReference type="Pfam" id="PF03636"/>
    </source>
</evidence>
<comment type="similarity">
    <text evidence="1">Belongs to the glycosyl hydrolase 65 family.</text>
</comment>
<dbReference type="InterPro" id="IPR011013">
    <property type="entry name" value="Gal_mutarotase_sf_dom"/>
</dbReference>